<reference evidence="3" key="1">
    <citation type="submission" date="2019-08" db="EMBL/GenBank/DDBJ databases">
        <authorList>
            <person name="Kucharzyk K."/>
            <person name="Murdoch R.W."/>
            <person name="Higgins S."/>
            <person name="Loffler F."/>
        </authorList>
    </citation>
    <scope>NUCLEOTIDE SEQUENCE</scope>
</reference>
<evidence type="ECO:0000259" key="2">
    <source>
        <dbReference type="Pfam" id="PF07786"/>
    </source>
</evidence>
<name>A0A644ZCW6_9ZZZZ</name>
<evidence type="ECO:0000313" key="3">
    <source>
        <dbReference type="EMBL" id="MPM38706.1"/>
    </source>
</evidence>
<feature type="transmembrane region" description="Helical" evidence="1">
    <location>
        <begin position="55"/>
        <end position="75"/>
    </location>
</feature>
<feature type="transmembrane region" description="Helical" evidence="1">
    <location>
        <begin position="178"/>
        <end position="198"/>
    </location>
</feature>
<feature type="domain" description="Heparan-alpha-glucosaminide N-acetyltransferase catalytic" evidence="2">
    <location>
        <begin position="13"/>
        <end position="228"/>
    </location>
</feature>
<proteinExistence type="predicted"/>
<evidence type="ECO:0000256" key="1">
    <source>
        <dbReference type="SAM" id="Phobius"/>
    </source>
</evidence>
<feature type="transmembrane region" description="Helical" evidence="1">
    <location>
        <begin position="82"/>
        <end position="99"/>
    </location>
</feature>
<accession>A0A644ZCW6</accession>
<feature type="transmembrane region" description="Helical" evidence="1">
    <location>
        <begin position="135"/>
        <end position="151"/>
    </location>
</feature>
<feature type="transmembrane region" description="Helical" evidence="1">
    <location>
        <begin position="219"/>
        <end position="240"/>
    </location>
</feature>
<protein>
    <recommendedName>
        <fullName evidence="2">Heparan-alpha-glucosaminide N-acetyltransferase catalytic domain-containing protein</fullName>
    </recommendedName>
</protein>
<organism evidence="3">
    <name type="scientific">bioreactor metagenome</name>
    <dbReference type="NCBI Taxonomy" id="1076179"/>
    <lineage>
        <taxon>unclassified sequences</taxon>
        <taxon>metagenomes</taxon>
        <taxon>ecological metagenomes</taxon>
    </lineage>
</organism>
<sequence length="243" mass="27831">MTLKQQSPACPRRAGFLDLWRGLSVVLMVLMHTMFQCEEVWNMRMWVLHWWLYPWLHLLFAGSFIFIAGICTRLTKSNLRRGVQVLLCAVLVTLVTLIVPTGTPIYFGVLHCLGTMMVLFGLLERTPLERAFRPATFLLWAALFVIAWQWYQTAPYGNWLTLIFGMPPSIVMGDYYPLIPYLPLFLAGASVGPLVAQGRGPNWFYEARLPFLNTVGRNALIVYLLHLPIVFVLLLILFGWPPM</sequence>
<dbReference type="InterPro" id="IPR012429">
    <property type="entry name" value="HGSNAT_cat"/>
</dbReference>
<keyword evidence="1" id="KW-1133">Transmembrane helix</keyword>
<dbReference type="AlphaFoldDB" id="A0A644ZCW6"/>
<gene>
    <name evidence="3" type="ORF">SDC9_85336</name>
</gene>
<keyword evidence="1" id="KW-0812">Transmembrane</keyword>
<keyword evidence="1" id="KW-0472">Membrane</keyword>
<dbReference type="EMBL" id="VSSQ01008379">
    <property type="protein sequence ID" value="MPM38706.1"/>
    <property type="molecule type" value="Genomic_DNA"/>
</dbReference>
<dbReference type="Pfam" id="PF07786">
    <property type="entry name" value="HGSNAT_cat"/>
    <property type="match status" value="1"/>
</dbReference>
<comment type="caution">
    <text evidence="3">The sequence shown here is derived from an EMBL/GenBank/DDBJ whole genome shotgun (WGS) entry which is preliminary data.</text>
</comment>
<feature type="transmembrane region" description="Helical" evidence="1">
    <location>
        <begin position="105"/>
        <end position="123"/>
    </location>
</feature>
<feature type="transmembrane region" description="Helical" evidence="1">
    <location>
        <begin position="16"/>
        <end position="35"/>
    </location>
</feature>